<evidence type="ECO:0000313" key="3">
    <source>
        <dbReference type="Proteomes" id="UP000001940"/>
    </source>
</evidence>
<dbReference type="SMART" id="SM00651">
    <property type="entry name" value="Sm"/>
    <property type="match status" value="1"/>
</dbReference>
<feature type="domain" description="Sm" evidence="1">
    <location>
        <begin position="115"/>
        <end position="221"/>
    </location>
</feature>
<dbReference type="InterPro" id="IPR001163">
    <property type="entry name" value="Sm_dom_euk/arc"/>
</dbReference>
<proteinExistence type="predicted"/>
<dbReference type="Reactome" id="R-CEL-77588">
    <property type="pathway name" value="SLBP Dependent Processing of Replication-Dependent Histone Pre-mRNAs"/>
</dbReference>
<dbReference type="InterPro" id="IPR010920">
    <property type="entry name" value="LSM_dom_sf"/>
</dbReference>
<dbReference type="PANTHER" id="PTHR21415">
    <property type="entry name" value="U7 SNRNA-ASSOCIATED SM-LIKE PROTEIN LSM11"/>
    <property type="match status" value="1"/>
</dbReference>
<dbReference type="PaxDb" id="6239-C49H3.4"/>
<dbReference type="GO" id="GO:0071209">
    <property type="term" value="F:U7 snRNA binding"/>
    <property type="evidence" value="ECO:0000318"/>
    <property type="project" value="GO_Central"/>
</dbReference>
<dbReference type="InParanoid" id="Q9GYQ8"/>
<dbReference type="OMA" id="CSMIKGD"/>
<dbReference type="AGR" id="WB:WBGene00016791"/>
<dbReference type="HOGENOM" id="CLU_1220651_0_0_1"/>
<dbReference type="eggNOG" id="ENOG502TG0S">
    <property type="taxonomic scope" value="Eukaryota"/>
</dbReference>
<reference evidence="2 3" key="1">
    <citation type="journal article" date="1998" name="Science">
        <title>Genome sequence of the nematode C. elegans: a platform for investigating biology.</title>
        <authorList>
            <consortium name="The C. elegans sequencing consortium"/>
            <person name="Sulson J.E."/>
            <person name="Waterston R."/>
        </authorList>
    </citation>
    <scope>NUCLEOTIDE SEQUENCE [LARGE SCALE GENOMIC DNA]</scope>
    <source>
        <strain evidence="2 3">Bristol N2</strain>
    </source>
</reference>
<dbReference type="AlphaFoldDB" id="Q9GYQ8"/>
<dbReference type="Proteomes" id="UP000001940">
    <property type="component" value="Chromosome IV"/>
</dbReference>
<organism evidence="2 3">
    <name type="scientific">Caenorhabditis elegans</name>
    <dbReference type="NCBI Taxonomy" id="6239"/>
    <lineage>
        <taxon>Eukaryota</taxon>
        <taxon>Metazoa</taxon>
        <taxon>Ecdysozoa</taxon>
        <taxon>Nematoda</taxon>
        <taxon>Chromadorea</taxon>
        <taxon>Rhabditida</taxon>
        <taxon>Rhabditina</taxon>
        <taxon>Rhabditomorpha</taxon>
        <taxon>Rhabditoidea</taxon>
        <taxon>Rhabditidae</taxon>
        <taxon>Peloderinae</taxon>
        <taxon>Caenorhabditis</taxon>
    </lineage>
</organism>
<dbReference type="Bgee" id="WBGene00016791">
    <property type="expression patterns" value="Expressed in embryo and 3 other cell types or tissues"/>
</dbReference>
<protein>
    <submittedName>
        <fullName evidence="2">Sm domain-containing protein</fullName>
    </submittedName>
</protein>
<keyword evidence="3" id="KW-1185">Reference proteome</keyword>
<sequence>MAEDFDIEKFLKTVAEKNPELIEGVEGNSEDFKTDEFEKNLVDLHPELAEEICDFDERTVREEKEKTISKKQQARDRQIRLEAMMTDGRSVIEKKGITFHDKMITIEGPMSMIANAVINQKRIEVRVRSAIRIDRIFEGIPTTFDEHFNLMMKDVTETVLHGRKAQKEFTNRKEMQLLLPEFLRWKEGGNWPMKVGTNRLIEHRFQRACFIKGDSVVLVRMLP</sequence>
<name>Q9GYQ8_CAEEL</name>
<evidence type="ECO:0000313" key="4">
    <source>
        <dbReference type="WormBase" id="C49H3.4"/>
    </source>
</evidence>
<dbReference type="UCSC" id="C49H3.4">
    <property type="organism name" value="c. elegans"/>
</dbReference>
<dbReference type="CTD" id="183627"/>
<dbReference type="InterPro" id="IPR039267">
    <property type="entry name" value="Lsm11"/>
</dbReference>
<dbReference type="OrthoDB" id="10002367at2759"/>
<evidence type="ECO:0000313" key="2">
    <source>
        <dbReference type="EMBL" id="CCD67704.1"/>
    </source>
</evidence>
<gene>
    <name evidence="2 4" type="ORF">C49H3.4</name>
    <name evidence="2" type="ORF">CELE_C49H3.4</name>
</gene>
<dbReference type="Reactome" id="R-CEL-73856">
    <property type="pathway name" value="RNA Polymerase II Transcription Termination"/>
</dbReference>
<dbReference type="Pfam" id="PF01423">
    <property type="entry name" value="LSM"/>
    <property type="match status" value="1"/>
</dbReference>
<dbReference type="GO" id="GO:0006398">
    <property type="term" value="P:mRNA 3'-end processing by stem-loop binding and cleavage"/>
    <property type="evidence" value="ECO:0000318"/>
    <property type="project" value="GO_Central"/>
</dbReference>
<dbReference type="STRING" id="6239.C49H3.4.1"/>
<dbReference type="GO" id="GO:0005683">
    <property type="term" value="C:U7 snRNP"/>
    <property type="evidence" value="ECO:0000318"/>
    <property type="project" value="GO_Central"/>
</dbReference>
<dbReference type="Reactome" id="R-CEL-111367">
    <property type="pathway name" value="SLBP independent Processing of Histone Pre-mRNAs"/>
</dbReference>
<dbReference type="SUPFAM" id="SSF50182">
    <property type="entry name" value="Sm-like ribonucleoproteins"/>
    <property type="match status" value="1"/>
</dbReference>
<dbReference type="WormBase" id="C49H3.4">
    <property type="protein sequence ID" value="CE34766"/>
    <property type="gene ID" value="WBGene00016791"/>
</dbReference>
<dbReference type="Gene3D" id="2.30.30.100">
    <property type="match status" value="1"/>
</dbReference>
<accession>Q9GYQ8</accession>
<dbReference type="PIR" id="T34181">
    <property type="entry name" value="T34181"/>
</dbReference>
<dbReference type="KEGG" id="cel:CELE_C49H3.4"/>
<dbReference type="RefSeq" id="NP_001379819.1">
    <property type="nucleotide sequence ID" value="NM_001392339.1"/>
</dbReference>
<dbReference type="GeneID" id="183627"/>
<dbReference type="EMBL" id="BX284604">
    <property type="protein sequence ID" value="CCD67704.1"/>
    <property type="molecule type" value="Genomic_DNA"/>
</dbReference>
<dbReference type="PANTHER" id="PTHR21415:SF1">
    <property type="entry name" value="U7 SNRNA-ASSOCIATED SM-LIKE PROTEIN LSM11"/>
    <property type="match status" value="1"/>
</dbReference>
<evidence type="ECO:0000259" key="1">
    <source>
        <dbReference type="SMART" id="SM00651"/>
    </source>
</evidence>